<evidence type="ECO:0000256" key="1">
    <source>
        <dbReference type="PROSITE-ProRule" id="PRU00244"/>
    </source>
</evidence>
<feature type="domain" description="GGDEF" evidence="3">
    <location>
        <begin position="272"/>
        <end position="406"/>
    </location>
</feature>
<sequence length="675" mass="75133">MVQLHVHYNGWVVFLSYVIAVLASYSALVAASKIYRAEGRIRSAWLAAGSFVMGCGVWSMHFVGMLAMHVGVHVHYNLGLTLLSGFASIAASYIAFRATLREEVNLLKLGGGGFFMGMGIVIMHYTGMAAMQTDAVISYEPWILACSVAVALAASYAALYLFRLFRFAPDFNVWKMASSLVMGVAVCGMHYTGMAAARFQSDSAVPGGGSDFDPYLLAAVSVIALVIVGTLIGALFFDRNVLERMAYLDSLTSLPNRHGLHRYFEGRFSAANGGAVLFIDLDRFKTVNDTLGHDVGDLLLQQLAERLRETIAGEEKAELFRLGGDEFLLAWGEPSVEKVEALAVRILRTLKQPFVVNENVLYMTASIGISLAPAHGTERSALMKAADTALYRSKAAGKNRYCIYDENMEREQFRRLELERDLRKAYAERQFFVVYQPKWDSVSDCLSGMEALLRWRHPQLGIISPMEFIPIAEESGLIIPITEWVIDEVCGQNRKWRETGVASVPVSVNMSRRMFESEDLFEVIAASLERYRLQGSTLEIEITESVAMNNSVDVVGQLQRIRALGVRVSMDDFGTGYSSLGSLDEMPVDILKIDQVFIRKSNIQTKRAIISNIIAIARNLELEVVAEGVETKEQMEFLQARGCRLIQGYYYGKPMPPEEFGRWLDQRTMIGTEGR</sequence>
<dbReference type="Pfam" id="PF00990">
    <property type="entry name" value="GGDEF"/>
    <property type="match status" value="1"/>
</dbReference>
<name>A0A3G3JSH9_9BACL</name>
<dbReference type="GO" id="GO:0016020">
    <property type="term" value="C:membrane"/>
    <property type="evidence" value="ECO:0007669"/>
    <property type="project" value="UniProtKB-UniRule"/>
</dbReference>
<feature type="domain" description="EAL" evidence="2">
    <location>
        <begin position="415"/>
        <end position="668"/>
    </location>
</feature>
<dbReference type="InterPro" id="IPR043128">
    <property type="entry name" value="Rev_trsase/Diguanyl_cyclase"/>
</dbReference>
<dbReference type="RefSeq" id="WP_123039222.1">
    <property type="nucleotide sequence ID" value="NZ_CP033433.1"/>
</dbReference>
<accession>A0A3G3JSH9</accession>
<protein>
    <submittedName>
        <fullName evidence="5">EAL domain-containing protein</fullName>
    </submittedName>
</protein>
<dbReference type="Proteomes" id="UP000269097">
    <property type="component" value="Chromosome"/>
</dbReference>
<gene>
    <name evidence="5" type="ORF">EAV92_00145</name>
</gene>
<dbReference type="SMART" id="SM00267">
    <property type="entry name" value="GGDEF"/>
    <property type="match status" value="1"/>
</dbReference>
<feature type="transmembrane region" description="Helical" evidence="1">
    <location>
        <begin position="12"/>
        <end position="32"/>
    </location>
</feature>
<feature type="domain" description="MHYT" evidence="4">
    <location>
        <begin position="8"/>
        <end position="200"/>
    </location>
</feature>
<feature type="transmembrane region" description="Helical" evidence="1">
    <location>
        <begin position="142"/>
        <end position="162"/>
    </location>
</feature>
<keyword evidence="1" id="KW-0472">Membrane</keyword>
<dbReference type="KEGG" id="coh:EAV92_00145"/>
<dbReference type="SUPFAM" id="SSF55073">
    <property type="entry name" value="Nucleotide cyclase"/>
    <property type="match status" value="1"/>
</dbReference>
<proteinExistence type="predicted"/>
<evidence type="ECO:0000259" key="3">
    <source>
        <dbReference type="PROSITE" id="PS50887"/>
    </source>
</evidence>
<dbReference type="Gene3D" id="3.20.20.450">
    <property type="entry name" value="EAL domain"/>
    <property type="match status" value="1"/>
</dbReference>
<feature type="transmembrane region" description="Helical" evidence="1">
    <location>
        <begin position="215"/>
        <end position="237"/>
    </location>
</feature>
<dbReference type="Pfam" id="PF00563">
    <property type="entry name" value="EAL"/>
    <property type="match status" value="1"/>
</dbReference>
<feature type="transmembrane region" description="Helical" evidence="1">
    <location>
        <begin position="106"/>
        <end position="130"/>
    </location>
</feature>
<dbReference type="InterPro" id="IPR052155">
    <property type="entry name" value="Biofilm_reg_signaling"/>
</dbReference>
<dbReference type="InterPro" id="IPR000160">
    <property type="entry name" value="GGDEF_dom"/>
</dbReference>
<feature type="transmembrane region" description="Helical" evidence="1">
    <location>
        <begin position="74"/>
        <end position="94"/>
    </location>
</feature>
<evidence type="ECO:0000313" key="6">
    <source>
        <dbReference type="Proteomes" id="UP000269097"/>
    </source>
</evidence>
<feature type="transmembrane region" description="Helical" evidence="1">
    <location>
        <begin position="44"/>
        <end position="68"/>
    </location>
</feature>
<dbReference type="PROSITE" id="PS50887">
    <property type="entry name" value="GGDEF"/>
    <property type="match status" value="1"/>
</dbReference>
<dbReference type="CDD" id="cd01948">
    <property type="entry name" value="EAL"/>
    <property type="match status" value="1"/>
</dbReference>
<dbReference type="Pfam" id="PF03707">
    <property type="entry name" value="MHYT"/>
    <property type="match status" value="3"/>
</dbReference>
<dbReference type="NCBIfam" id="TIGR00254">
    <property type="entry name" value="GGDEF"/>
    <property type="match status" value="1"/>
</dbReference>
<dbReference type="PANTHER" id="PTHR44757">
    <property type="entry name" value="DIGUANYLATE CYCLASE DGCP"/>
    <property type="match status" value="1"/>
</dbReference>
<reference evidence="5 6" key="1">
    <citation type="submission" date="2018-10" db="EMBL/GenBank/DDBJ databases">
        <title>Genome Sequence of Cohnella sp.</title>
        <authorList>
            <person name="Srinivasan S."/>
            <person name="Kim M.K."/>
        </authorList>
    </citation>
    <scope>NUCLEOTIDE SEQUENCE [LARGE SCALE GENOMIC DNA]</scope>
    <source>
        <strain evidence="5 6">18JY8-7</strain>
    </source>
</reference>
<dbReference type="Gene3D" id="3.30.70.270">
    <property type="match status" value="1"/>
</dbReference>
<dbReference type="PROSITE" id="PS50883">
    <property type="entry name" value="EAL"/>
    <property type="match status" value="1"/>
</dbReference>
<dbReference type="InterPro" id="IPR035919">
    <property type="entry name" value="EAL_sf"/>
</dbReference>
<dbReference type="InterPro" id="IPR001633">
    <property type="entry name" value="EAL_dom"/>
</dbReference>
<evidence type="ECO:0000259" key="2">
    <source>
        <dbReference type="PROSITE" id="PS50883"/>
    </source>
</evidence>
<keyword evidence="1" id="KW-0812">Transmembrane</keyword>
<feature type="transmembrane region" description="Helical" evidence="1">
    <location>
        <begin position="174"/>
        <end position="195"/>
    </location>
</feature>
<dbReference type="AlphaFoldDB" id="A0A3G3JSH9"/>
<dbReference type="SUPFAM" id="SSF141868">
    <property type="entry name" value="EAL domain-like"/>
    <property type="match status" value="1"/>
</dbReference>
<keyword evidence="1" id="KW-1133">Transmembrane helix</keyword>
<dbReference type="PROSITE" id="PS50924">
    <property type="entry name" value="MHYT"/>
    <property type="match status" value="1"/>
</dbReference>
<dbReference type="EMBL" id="CP033433">
    <property type="protein sequence ID" value="AYQ71158.1"/>
    <property type="molecule type" value="Genomic_DNA"/>
</dbReference>
<dbReference type="FunFam" id="3.20.20.450:FF:000001">
    <property type="entry name" value="Cyclic di-GMP phosphodiesterase yahA"/>
    <property type="match status" value="1"/>
</dbReference>
<evidence type="ECO:0000313" key="5">
    <source>
        <dbReference type="EMBL" id="AYQ71158.1"/>
    </source>
</evidence>
<dbReference type="CDD" id="cd01949">
    <property type="entry name" value="GGDEF"/>
    <property type="match status" value="1"/>
</dbReference>
<dbReference type="InterPro" id="IPR029787">
    <property type="entry name" value="Nucleotide_cyclase"/>
</dbReference>
<dbReference type="SMART" id="SM00052">
    <property type="entry name" value="EAL"/>
    <property type="match status" value="1"/>
</dbReference>
<keyword evidence="6" id="KW-1185">Reference proteome</keyword>
<evidence type="ECO:0000259" key="4">
    <source>
        <dbReference type="PROSITE" id="PS50924"/>
    </source>
</evidence>
<organism evidence="5 6">
    <name type="scientific">Cohnella candidum</name>
    <dbReference type="NCBI Taxonomy" id="2674991"/>
    <lineage>
        <taxon>Bacteria</taxon>
        <taxon>Bacillati</taxon>
        <taxon>Bacillota</taxon>
        <taxon>Bacilli</taxon>
        <taxon>Bacillales</taxon>
        <taxon>Paenibacillaceae</taxon>
        <taxon>Cohnella</taxon>
    </lineage>
</organism>
<dbReference type="PANTHER" id="PTHR44757:SF2">
    <property type="entry name" value="BIOFILM ARCHITECTURE MAINTENANCE PROTEIN MBAA"/>
    <property type="match status" value="1"/>
</dbReference>
<dbReference type="InterPro" id="IPR005330">
    <property type="entry name" value="MHYT_dom"/>
</dbReference>